<protein>
    <submittedName>
        <fullName evidence="3">Cyclin-like F-box</fullName>
    </submittedName>
    <submittedName>
        <fullName evidence="4">F-box/RNI superfamily protein, putative</fullName>
    </submittedName>
    <submittedName>
        <fullName evidence="5">Putative F-box domain, leucine-rich repeat domain, L domain-containing protein</fullName>
    </submittedName>
</protein>
<dbReference type="EnsemblPlants" id="AES82563">
    <property type="protein sequence ID" value="AES82563"/>
    <property type="gene ID" value="MTR_7g114090"/>
</dbReference>
<reference evidence="3" key="1">
    <citation type="submission" date="2005-01" db="EMBL/GenBank/DDBJ databases">
        <authorList>
            <person name="Town C.D."/>
        </authorList>
    </citation>
    <scope>NUCLEOTIDE SEQUENCE</scope>
</reference>
<reference evidence="5" key="7">
    <citation type="journal article" date="2018" name="Nat. Plants">
        <title>Whole-genome landscape of Medicago truncatula symbiotic genes.</title>
        <authorList>
            <person name="Pecrix Y."/>
            <person name="Gamas P."/>
            <person name="Carrere S."/>
        </authorList>
    </citation>
    <scope>NUCLEOTIDE SEQUENCE</scope>
    <source>
        <tissue evidence="5">Leaves</tissue>
    </source>
</reference>
<evidence type="ECO:0000313" key="6">
    <source>
        <dbReference type="EnsemblPlants" id="AES82563"/>
    </source>
</evidence>
<dbReference type="Gramene" id="rna44151">
    <property type="protein sequence ID" value="RHN49333.1"/>
    <property type="gene ID" value="gene44151"/>
</dbReference>
<evidence type="ECO:0000313" key="3">
    <source>
        <dbReference type="EMBL" id="ABN08170.1"/>
    </source>
</evidence>
<dbReference type="EMBL" id="AC155882">
    <property type="protein sequence ID" value="ABN08170.1"/>
    <property type="molecule type" value="Genomic_DNA"/>
</dbReference>
<dbReference type="EMBL" id="PSQE01000007">
    <property type="protein sequence ID" value="RHN49333.1"/>
    <property type="molecule type" value="Genomic_DNA"/>
</dbReference>
<dbReference type="InterPro" id="IPR053772">
    <property type="entry name" value="At1g61320/At1g61330-like"/>
</dbReference>
<evidence type="ECO:0000313" key="7">
    <source>
        <dbReference type="Proteomes" id="UP000002051"/>
    </source>
</evidence>
<evidence type="ECO:0000313" key="5">
    <source>
        <dbReference type="EMBL" id="RHN49333.1"/>
    </source>
</evidence>
<reference evidence="6" key="5">
    <citation type="submission" date="2015-04" db="UniProtKB">
        <authorList>
            <consortium name="EnsemblPlants"/>
        </authorList>
    </citation>
    <scope>IDENTIFICATION</scope>
    <source>
        <strain evidence="6">cv. Jemalong A17</strain>
    </source>
</reference>
<dbReference type="Proteomes" id="UP000265566">
    <property type="component" value="Chromosome 7"/>
</dbReference>
<keyword evidence="7" id="KW-1185">Reference proteome</keyword>
<dbReference type="AlphaFoldDB" id="A2Q3H0"/>
<reference evidence="4 7" key="4">
    <citation type="journal article" date="2014" name="BMC Genomics">
        <title>An improved genome release (version Mt4.0) for the model legume Medicago truncatula.</title>
        <authorList>
            <person name="Tang H."/>
            <person name="Krishnakumar V."/>
            <person name="Bidwell S."/>
            <person name="Rosen B."/>
            <person name="Chan A."/>
            <person name="Zhou S."/>
            <person name="Gentzbittel L."/>
            <person name="Childs K.L."/>
            <person name="Yandell M."/>
            <person name="Gundlach H."/>
            <person name="Mayer K.F."/>
            <person name="Schwartz D.C."/>
            <person name="Town C.D."/>
        </authorList>
    </citation>
    <scope>GENOME REANNOTATION</scope>
    <source>
        <strain evidence="6 7">cv. Jemalong A17</strain>
    </source>
</reference>
<feature type="domain" description="At1g61320/AtMIF1 LRR" evidence="2">
    <location>
        <begin position="100"/>
        <end position="430"/>
    </location>
</feature>
<dbReference type="InterPro" id="IPR055357">
    <property type="entry name" value="LRR_At1g61320_AtMIF1"/>
</dbReference>
<dbReference type="OMA" id="ICILEIA"/>
<organism evidence="3">
    <name type="scientific">Medicago truncatula</name>
    <name type="common">Barrel medic</name>
    <name type="synonym">Medicago tribuloides</name>
    <dbReference type="NCBI Taxonomy" id="3880"/>
    <lineage>
        <taxon>Eukaryota</taxon>
        <taxon>Viridiplantae</taxon>
        <taxon>Streptophyta</taxon>
        <taxon>Embryophyta</taxon>
        <taxon>Tracheophyta</taxon>
        <taxon>Spermatophyta</taxon>
        <taxon>Magnoliopsida</taxon>
        <taxon>eudicotyledons</taxon>
        <taxon>Gunneridae</taxon>
        <taxon>Pentapetalae</taxon>
        <taxon>rosids</taxon>
        <taxon>fabids</taxon>
        <taxon>Fabales</taxon>
        <taxon>Fabaceae</taxon>
        <taxon>Papilionoideae</taxon>
        <taxon>50 kb inversion clade</taxon>
        <taxon>NPAAA clade</taxon>
        <taxon>Hologalegina</taxon>
        <taxon>IRL clade</taxon>
        <taxon>Trifolieae</taxon>
        <taxon>Medicago</taxon>
    </lineage>
</organism>
<dbReference type="InterPro" id="IPR001810">
    <property type="entry name" value="F-box_dom"/>
</dbReference>
<dbReference type="EMBL" id="CM001223">
    <property type="protein sequence ID" value="AES82563.1"/>
    <property type="molecule type" value="Genomic_DNA"/>
</dbReference>
<dbReference type="HOGENOM" id="CLU_627583_0_0_1"/>
<reference evidence="3" key="2">
    <citation type="submission" date="2007-03" db="EMBL/GenBank/DDBJ databases">
        <authorList>
            <consortium name="The International Medicago Genome Annotation Group"/>
        </authorList>
    </citation>
    <scope>NUCLEOTIDE SEQUENCE</scope>
</reference>
<dbReference type="Pfam" id="PF00646">
    <property type="entry name" value="F-box"/>
    <property type="match status" value="1"/>
</dbReference>
<evidence type="ECO:0000259" key="2">
    <source>
        <dbReference type="Pfam" id="PF23622"/>
    </source>
</evidence>
<dbReference type="OrthoDB" id="594804at2759"/>
<dbReference type="SUPFAM" id="SSF81383">
    <property type="entry name" value="F-box domain"/>
    <property type="match status" value="1"/>
</dbReference>
<reference evidence="8" key="6">
    <citation type="journal article" date="2018" name="Nat. Plants">
        <title>Whole-genome landscape of Medicago truncatula symbiotic genes.</title>
        <authorList>
            <person name="Pecrix Y."/>
            <person name="Staton S.E."/>
            <person name="Sallet E."/>
            <person name="Lelandais-Briere C."/>
            <person name="Moreau S."/>
            <person name="Carrere S."/>
            <person name="Blein T."/>
            <person name="Jardinaud M.F."/>
            <person name="Latrasse D."/>
            <person name="Zouine M."/>
            <person name="Zahm M."/>
            <person name="Kreplak J."/>
            <person name="Mayjonade B."/>
            <person name="Satge C."/>
            <person name="Perez M."/>
            <person name="Cauet S."/>
            <person name="Marande W."/>
            <person name="Chantry-Darmon C."/>
            <person name="Lopez-Roques C."/>
            <person name="Bouchez O."/>
            <person name="Berard A."/>
            <person name="Debelle F."/>
            <person name="Munos S."/>
            <person name="Bendahmane A."/>
            <person name="Berges H."/>
            <person name="Niebel A."/>
            <person name="Buitink J."/>
            <person name="Frugier F."/>
            <person name="Benhamed M."/>
            <person name="Crespi M."/>
            <person name="Gouzy J."/>
            <person name="Gamas P."/>
        </authorList>
    </citation>
    <scope>NUCLEOTIDE SEQUENCE [LARGE SCALE GENOMIC DNA]</scope>
    <source>
        <strain evidence="8">cv. Jemalong A17</strain>
    </source>
</reference>
<dbReference type="Gene3D" id="3.80.10.10">
    <property type="entry name" value="Ribonuclease Inhibitor"/>
    <property type="match status" value="1"/>
</dbReference>
<name>A2Q3H0_MEDTR</name>
<dbReference type="PaxDb" id="3880-AES82563"/>
<evidence type="ECO:0000313" key="8">
    <source>
        <dbReference type="Proteomes" id="UP000265566"/>
    </source>
</evidence>
<dbReference type="KEGG" id="mtr:11430565"/>
<accession>A2Q3H0</accession>
<gene>
    <name evidence="6" type="primary">11430565</name>
    <name evidence="4" type="ordered locus">MTR_7g114090</name>
    <name evidence="3" type="ORF">MtrDRAFT_AC155882g17v2</name>
    <name evidence="5" type="ORF">MtrunA17_Chr7g0273381</name>
</gene>
<dbReference type="InterPro" id="IPR032675">
    <property type="entry name" value="LRR_dom_sf"/>
</dbReference>
<dbReference type="Pfam" id="PF23622">
    <property type="entry name" value="LRR_At1g61320_AtMIF1"/>
    <property type="match status" value="1"/>
</dbReference>
<evidence type="ECO:0000313" key="4">
    <source>
        <dbReference type="EMBL" id="AES82563.1"/>
    </source>
</evidence>
<reference evidence="4 7" key="3">
    <citation type="journal article" date="2011" name="Nature">
        <title>The Medicago genome provides insight into the evolution of rhizobial symbioses.</title>
        <authorList>
            <person name="Young N.D."/>
            <person name="Debelle F."/>
            <person name="Oldroyd G.E."/>
            <person name="Geurts R."/>
            <person name="Cannon S.B."/>
            <person name="Udvardi M.K."/>
            <person name="Benedito V.A."/>
            <person name="Mayer K.F."/>
            <person name="Gouzy J."/>
            <person name="Schoof H."/>
            <person name="Van de Peer Y."/>
            <person name="Proost S."/>
            <person name="Cook D.R."/>
            <person name="Meyers B.C."/>
            <person name="Spannagl M."/>
            <person name="Cheung F."/>
            <person name="De Mita S."/>
            <person name="Krishnakumar V."/>
            <person name="Gundlach H."/>
            <person name="Zhou S."/>
            <person name="Mudge J."/>
            <person name="Bharti A.K."/>
            <person name="Murray J.D."/>
            <person name="Naoumkina M.A."/>
            <person name="Rosen B."/>
            <person name="Silverstein K.A."/>
            <person name="Tang H."/>
            <person name="Rombauts S."/>
            <person name="Zhao P.X."/>
            <person name="Zhou P."/>
            <person name="Barbe V."/>
            <person name="Bardou P."/>
            <person name="Bechner M."/>
            <person name="Bellec A."/>
            <person name="Berger A."/>
            <person name="Berges H."/>
            <person name="Bidwell S."/>
            <person name="Bisseling T."/>
            <person name="Choisne N."/>
            <person name="Couloux A."/>
            <person name="Denny R."/>
            <person name="Deshpande S."/>
            <person name="Dai X."/>
            <person name="Doyle J.J."/>
            <person name="Dudez A.M."/>
            <person name="Farmer A.D."/>
            <person name="Fouteau S."/>
            <person name="Franken C."/>
            <person name="Gibelin C."/>
            <person name="Gish J."/>
            <person name="Goldstein S."/>
            <person name="Gonzalez A.J."/>
            <person name="Green P.J."/>
            <person name="Hallab A."/>
            <person name="Hartog M."/>
            <person name="Hua A."/>
            <person name="Humphray S.J."/>
            <person name="Jeong D.H."/>
            <person name="Jing Y."/>
            <person name="Jocker A."/>
            <person name="Kenton S.M."/>
            <person name="Kim D.J."/>
            <person name="Klee K."/>
            <person name="Lai H."/>
            <person name="Lang C."/>
            <person name="Lin S."/>
            <person name="Macmil S.L."/>
            <person name="Magdelenat G."/>
            <person name="Matthews L."/>
            <person name="McCorrison J."/>
            <person name="Monaghan E.L."/>
            <person name="Mun J.H."/>
            <person name="Najar F.Z."/>
            <person name="Nicholson C."/>
            <person name="Noirot C."/>
            <person name="O'Bleness M."/>
            <person name="Paule C.R."/>
            <person name="Poulain J."/>
            <person name="Prion F."/>
            <person name="Qin B."/>
            <person name="Qu C."/>
            <person name="Retzel E.F."/>
            <person name="Riddle C."/>
            <person name="Sallet E."/>
            <person name="Samain S."/>
            <person name="Samson N."/>
            <person name="Sanders I."/>
            <person name="Saurat O."/>
            <person name="Scarpelli C."/>
            <person name="Schiex T."/>
            <person name="Segurens B."/>
            <person name="Severin A.J."/>
            <person name="Sherrier D.J."/>
            <person name="Shi R."/>
            <person name="Sims S."/>
            <person name="Singer S.R."/>
            <person name="Sinharoy S."/>
            <person name="Sterck L."/>
            <person name="Viollet A."/>
            <person name="Wang B.B."/>
            <person name="Wang K."/>
            <person name="Wang M."/>
            <person name="Wang X."/>
            <person name="Warfsmann J."/>
            <person name="Weissenbach J."/>
            <person name="White D.D."/>
            <person name="White J.D."/>
            <person name="Wiley G.B."/>
            <person name="Wincker P."/>
            <person name="Xing Y."/>
            <person name="Yang L."/>
            <person name="Yao Z."/>
            <person name="Ying F."/>
            <person name="Zhai J."/>
            <person name="Zhou L."/>
            <person name="Zuber A."/>
            <person name="Denarie J."/>
            <person name="Dixon R.A."/>
            <person name="May G.D."/>
            <person name="Schwartz D.C."/>
            <person name="Rogers J."/>
            <person name="Quetier F."/>
            <person name="Town C.D."/>
            <person name="Roe B.A."/>
        </authorList>
    </citation>
    <scope>NUCLEOTIDE SEQUENCE [LARGE SCALE GENOMIC DNA]</scope>
    <source>
        <strain evidence="4">A17</strain>
        <strain evidence="6 7">cv. Jemalong A17</strain>
    </source>
</reference>
<dbReference type="PANTHER" id="PTHR34145">
    <property type="entry name" value="OS02G0105600 PROTEIN"/>
    <property type="match status" value="1"/>
</dbReference>
<dbReference type="eggNOG" id="ENOG502RYMX">
    <property type="taxonomic scope" value="Eukaryota"/>
</dbReference>
<feature type="domain" description="F-box" evidence="1">
    <location>
        <begin position="5"/>
        <end position="40"/>
    </location>
</feature>
<dbReference type="STRING" id="3880.A2Q3H0"/>
<evidence type="ECO:0000259" key="1">
    <source>
        <dbReference type="Pfam" id="PF00646"/>
    </source>
</evidence>
<dbReference type="PANTHER" id="PTHR34145:SF28">
    <property type="entry name" value="F-BOX DOMAIN-CONTAINING PROTEIN"/>
    <property type="match status" value="1"/>
</dbReference>
<dbReference type="Proteomes" id="UP000002051">
    <property type="component" value="Unassembled WGS sequence"/>
</dbReference>
<keyword evidence="3" id="KW-0195">Cyclin</keyword>
<dbReference type="SUPFAM" id="SSF52058">
    <property type="entry name" value="L domain-like"/>
    <property type="match status" value="1"/>
</dbReference>
<sequence length="473" mass="54582">MDDRISELSDDILSYILTVLSVKDLLKTSILSRRWCKLWAVRRDLFFDIFMLGTTEHDLLQSGYLVNASDTEDKQVNLDKCAGVFVERVDQFIKNFQGTIIDSFLVNFYLDCEHSDIIDQWVSFAIERGVGRMDLLFLGTPYKHCTTRRDPYKFDLALFSKTNLSTLNHLSLENCLVYNPINFDFIPFKNLRSLSLVSAKLDETFLESLLSNCPRLQELFLICCELKSLPVIVSSSLCHLKVLCCDLVFNDLKVDANLFLVDCLRLASLECELDTLSIKTPMLKSGKFSISRKQDLKAFVALCATFPQLEILHVEIFPMVKTSIQITQPFKCLKQLNLVLFADSFIYDMGYGLLWILNMLQASPLLQKLSIMFLAPEFFENQKDIRDVEILSHDDIRVIELRGCVGNWYEIEFVKNVLKCAHKLEQIVLSPYWTEVDGFSWNSHPLWFKGGRERMGEKLKDEVVVGREKLVFI</sequence>
<proteinExistence type="predicted"/>
<dbReference type="InterPro" id="IPR036047">
    <property type="entry name" value="F-box-like_dom_sf"/>
</dbReference>